<dbReference type="RefSeq" id="WP_021797645.1">
    <property type="nucleotide sequence ID" value="NZ_ACVN02000189.1"/>
</dbReference>
<feature type="region of interest" description="Disordered" evidence="1">
    <location>
        <begin position="1"/>
        <end position="28"/>
    </location>
</feature>
<evidence type="ECO:0000256" key="1">
    <source>
        <dbReference type="SAM" id="MobiDB-lite"/>
    </source>
</evidence>
<reference evidence="2" key="1">
    <citation type="submission" date="2013-08" db="EMBL/GenBank/DDBJ databases">
        <authorList>
            <person name="Durkin A.S."/>
            <person name="Haft D.R."/>
            <person name="McCorrison J."/>
            <person name="Torralba M."/>
            <person name="Gillis M."/>
            <person name="Haft D.H."/>
            <person name="Methe B."/>
            <person name="Sutton G."/>
            <person name="Nelson K.E."/>
        </authorList>
    </citation>
    <scope>NUCLEOTIDE SEQUENCE [LARGE SCALE GENOMIC DNA]</scope>
    <source>
        <strain evidence="2">F0233</strain>
    </source>
</reference>
<dbReference type="EMBL" id="ACVN02000189">
    <property type="protein sequence ID" value="ERK55342.1"/>
    <property type="molecule type" value="Genomic_DNA"/>
</dbReference>
<sequence length="78" mass="8006">MSASPQDDPAEPEAVPGPRAGEPPVTGNRLVDGVLAELAGVDALPVGERLERLTAAQQGLAEILDGTRAESPDPGRRP</sequence>
<dbReference type="AlphaFoldDB" id="U2RXJ1"/>
<organism evidence="2 3">
    <name type="scientific">Propionibacterium acidifaciens F0233</name>
    <dbReference type="NCBI Taxonomy" id="553198"/>
    <lineage>
        <taxon>Bacteria</taxon>
        <taxon>Bacillati</taxon>
        <taxon>Actinomycetota</taxon>
        <taxon>Actinomycetes</taxon>
        <taxon>Propionibacteriales</taxon>
        <taxon>Propionibacteriaceae</taxon>
        <taxon>Propionibacterium</taxon>
    </lineage>
</organism>
<name>U2RXJ1_9ACTN</name>
<dbReference type="OrthoDB" id="3733026at2"/>
<evidence type="ECO:0000313" key="2">
    <source>
        <dbReference type="EMBL" id="ERK55342.1"/>
    </source>
</evidence>
<dbReference type="Proteomes" id="UP000017052">
    <property type="component" value="Unassembled WGS sequence"/>
</dbReference>
<dbReference type="GeneID" id="95358993"/>
<gene>
    <name evidence="2" type="ORF">HMPREF0682_2010</name>
</gene>
<protein>
    <submittedName>
        <fullName evidence="2">Uncharacterized protein</fullName>
    </submittedName>
</protein>
<accession>U2RXJ1</accession>
<keyword evidence="3" id="KW-1185">Reference proteome</keyword>
<comment type="caution">
    <text evidence="2">The sequence shown here is derived from an EMBL/GenBank/DDBJ whole genome shotgun (WGS) entry which is preliminary data.</text>
</comment>
<proteinExistence type="predicted"/>
<evidence type="ECO:0000313" key="3">
    <source>
        <dbReference type="Proteomes" id="UP000017052"/>
    </source>
</evidence>